<dbReference type="EMBL" id="CP074694">
    <property type="protein sequence ID" value="QVL31519.1"/>
    <property type="molecule type" value="Genomic_DNA"/>
</dbReference>
<keyword evidence="2" id="KW-1185">Reference proteome</keyword>
<reference evidence="1" key="1">
    <citation type="submission" date="2021-05" db="EMBL/GenBank/DDBJ databases">
        <title>Complete genome sequence of the cellulolytic planctomycete Telmatocola sphagniphila SP2T and characterization of the first cellulase from planctomycetes.</title>
        <authorList>
            <person name="Rakitin A.L."/>
            <person name="Beletsky A.V."/>
            <person name="Naumoff D.G."/>
            <person name="Kulichevskaya I.S."/>
            <person name="Mardanov A.V."/>
            <person name="Ravin N.V."/>
            <person name="Dedysh S.N."/>
        </authorList>
    </citation>
    <scope>NUCLEOTIDE SEQUENCE</scope>
    <source>
        <strain evidence="1">SP2T</strain>
    </source>
</reference>
<sequence>MSQLNAENNSRERRHFSPAAKVAILRQHFLEGKAISEICQNEEIAVTQFL</sequence>
<dbReference type="AlphaFoldDB" id="A0A8E6ESW8"/>
<dbReference type="RefSeq" id="WP_213495480.1">
    <property type="nucleotide sequence ID" value="NZ_CP074694.1"/>
</dbReference>
<dbReference type="KEGG" id="tsph:KIH39_22140"/>
<gene>
    <name evidence="1" type="ORF">KIH39_22140</name>
</gene>
<evidence type="ECO:0000313" key="2">
    <source>
        <dbReference type="Proteomes" id="UP000676194"/>
    </source>
</evidence>
<evidence type="ECO:0000313" key="1">
    <source>
        <dbReference type="EMBL" id="QVL31519.1"/>
    </source>
</evidence>
<dbReference type="Proteomes" id="UP000676194">
    <property type="component" value="Chromosome"/>
</dbReference>
<accession>A0A8E6ESW8</accession>
<name>A0A8E6ESW8_9BACT</name>
<proteinExistence type="predicted"/>
<organism evidence="1 2">
    <name type="scientific">Telmatocola sphagniphila</name>
    <dbReference type="NCBI Taxonomy" id="1123043"/>
    <lineage>
        <taxon>Bacteria</taxon>
        <taxon>Pseudomonadati</taxon>
        <taxon>Planctomycetota</taxon>
        <taxon>Planctomycetia</taxon>
        <taxon>Gemmatales</taxon>
        <taxon>Gemmataceae</taxon>
    </lineage>
</organism>
<protein>
    <submittedName>
        <fullName evidence="1">Transposase</fullName>
    </submittedName>
</protein>